<keyword evidence="1" id="KW-1133">Transmembrane helix</keyword>
<protein>
    <recommendedName>
        <fullName evidence="4">Sulfatase N-terminal domain-containing protein</fullName>
    </recommendedName>
</protein>
<feature type="transmembrane region" description="Helical" evidence="1">
    <location>
        <begin position="94"/>
        <end position="115"/>
    </location>
</feature>
<comment type="caution">
    <text evidence="2">The sequence shown here is derived from an EMBL/GenBank/DDBJ whole genome shotgun (WGS) entry which is preliminary data.</text>
</comment>
<keyword evidence="1" id="KW-0812">Transmembrane</keyword>
<feature type="transmembrane region" description="Helical" evidence="1">
    <location>
        <begin position="64"/>
        <end position="82"/>
    </location>
</feature>
<dbReference type="Gene3D" id="3.40.720.10">
    <property type="entry name" value="Alkaline Phosphatase, subunit A"/>
    <property type="match status" value="1"/>
</dbReference>
<dbReference type="RefSeq" id="WP_379013442.1">
    <property type="nucleotide sequence ID" value="NZ_JBHSDC010000012.1"/>
</dbReference>
<sequence length="455" mass="53835">MAKEIATFLQKQIYLYTIGIAFLVNRTARFLPSFDGWQFLSLLVTFCAINYITIFFVRKMKWMRLSYAIFSLFYIWLVLFWGEMLKVFFDKTFFVLQFRFLLFLLLGLLLIFFVIKKRLNLEWQLINKMINVFIIAFIFISISSGIVDYVWYRNHLHVYENKSLPAINNLGNKDIVWILLDEHASPSFLRNDLHTHEFLADSLSRKGFYVFDSLPSTMDATIYSINAIFNLDDKAIPESHMSLFDFLKESKWIYQLKKLGYKIDNLDFFDIGDEPKSDSLNIFYNTYYEQIFDATTFQDIFVKFNPVQAHINANCRIYNDHILQKFKKDINTREAQPKFTWVHLLMPHYPFLKNENGLDNPPEIVNSVNLPNDIVNQYYVGYLKYCDNVALAMLETIPNWRDKIVIISGDHGFRNSLADNDPRRYATFAAIYSSKMDSVEMQQIKYLQQIPLKIH</sequence>
<organism evidence="2 3">
    <name type="scientific">Parasediminibacterium paludis</name>
    <dbReference type="NCBI Taxonomy" id="908966"/>
    <lineage>
        <taxon>Bacteria</taxon>
        <taxon>Pseudomonadati</taxon>
        <taxon>Bacteroidota</taxon>
        <taxon>Chitinophagia</taxon>
        <taxon>Chitinophagales</taxon>
        <taxon>Chitinophagaceae</taxon>
        <taxon>Parasediminibacterium</taxon>
    </lineage>
</organism>
<name>A0ABV8PUL6_9BACT</name>
<evidence type="ECO:0008006" key="4">
    <source>
        <dbReference type="Google" id="ProtNLM"/>
    </source>
</evidence>
<dbReference type="SUPFAM" id="SSF53649">
    <property type="entry name" value="Alkaline phosphatase-like"/>
    <property type="match status" value="1"/>
</dbReference>
<dbReference type="Proteomes" id="UP001595906">
    <property type="component" value="Unassembled WGS sequence"/>
</dbReference>
<dbReference type="InterPro" id="IPR017850">
    <property type="entry name" value="Alkaline_phosphatase_core_sf"/>
</dbReference>
<feature type="transmembrane region" description="Helical" evidence="1">
    <location>
        <begin position="130"/>
        <end position="152"/>
    </location>
</feature>
<feature type="transmembrane region" description="Helical" evidence="1">
    <location>
        <begin position="12"/>
        <end position="31"/>
    </location>
</feature>
<feature type="transmembrane region" description="Helical" evidence="1">
    <location>
        <begin position="37"/>
        <end position="57"/>
    </location>
</feature>
<evidence type="ECO:0000313" key="2">
    <source>
        <dbReference type="EMBL" id="MFC4231834.1"/>
    </source>
</evidence>
<reference evidence="3" key="1">
    <citation type="journal article" date="2019" name="Int. J. Syst. Evol. Microbiol.">
        <title>The Global Catalogue of Microorganisms (GCM) 10K type strain sequencing project: providing services to taxonomists for standard genome sequencing and annotation.</title>
        <authorList>
            <consortium name="The Broad Institute Genomics Platform"/>
            <consortium name="The Broad Institute Genome Sequencing Center for Infectious Disease"/>
            <person name="Wu L."/>
            <person name="Ma J."/>
        </authorList>
    </citation>
    <scope>NUCLEOTIDE SEQUENCE [LARGE SCALE GENOMIC DNA]</scope>
    <source>
        <strain evidence="3">CECT 8010</strain>
    </source>
</reference>
<evidence type="ECO:0000313" key="3">
    <source>
        <dbReference type="Proteomes" id="UP001595906"/>
    </source>
</evidence>
<gene>
    <name evidence="2" type="ORF">ACFOW1_08025</name>
</gene>
<keyword evidence="3" id="KW-1185">Reference proteome</keyword>
<evidence type="ECO:0000256" key="1">
    <source>
        <dbReference type="SAM" id="Phobius"/>
    </source>
</evidence>
<keyword evidence="1" id="KW-0472">Membrane</keyword>
<proteinExistence type="predicted"/>
<accession>A0ABV8PUL6</accession>
<dbReference type="EMBL" id="JBHSDC010000012">
    <property type="protein sequence ID" value="MFC4231834.1"/>
    <property type="molecule type" value="Genomic_DNA"/>
</dbReference>